<name>A0A8J8AXV4_9GAMM</name>
<feature type="chain" id="PRO_5035326798" evidence="9">
    <location>
        <begin position="29"/>
        <end position="370"/>
    </location>
</feature>
<dbReference type="GO" id="GO:0071972">
    <property type="term" value="F:peptidoglycan L,D-transpeptidase activity"/>
    <property type="evidence" value="ECO:0007669"/>
    <property type="project" value="TreeGrafter"/>
</dbReference>
<reference evidence="11" key="1">
    <citation type="submission" date="2021-04" db="EMBL/GenBank/DDBJ databases">
        <authorList>
            <person name="Karlyshev A.V."/>
        </authorList>
    </citation>
    <scope>NUCLEOTIDE SEQUENCE</scope>
    <source>
        <strain evidence="11">LMG 29479</strain>
    </source>
</reference>
<sequence length="370" mass="39267">MNIRTPQLLTLAAGLALALGTGSVSAYASPSLAGDATPSAARPPSDAPAARADADALVPNAPLHGEVTFQPGDWLWEPELAPDGPVVMVVSLPEQRIYVYRNGVRIGVSTVSTGEDGYETPTGEFVILQKERMHHSNLYNDAPMPFMQRLTWDGIALHAGRIPGHPASHGCVRLPEDFARRLFEVTDFGGAVVVADEGSHPKAVVHPGLIAPIEPKTAFMRVGSGVDPADELWATERVTEGRGAERGRAPRGRDAQRHRDRQRAAAPRRRARTVRPRRRDGGRRACRAGGRGRADGRPAAGGGTGVRRVEPRCLARHRAGQHPRPARAGQPHPRGGAAAGWTEHGRDRRSGPAAGHCGRAGGGCALSGLT</sequence>
<dbReference type="PANTHER" id="PTHR30582">
    <property type="entry name" value="L,D-TRANSPEPTIDASE"/>
    <property type="match status" value="1"/>
</dbReference>
<accession>A0A8J8AXV4</accession>
<gene>
    <name evidence="11" type="ORF">KB893_09500</name>
</gene>
<feature type="domain" description="L,D-TPase catalytic" evidence="10">
    <location>
        <begin position="86"/>
        <end position="195"/>
    </location>
</feature>
<evidence type="ECO:0000256" key="2">
    <source>
        <dbReference type="ARBA" id="ARBA00005992"/>
    </source>
</evidence>
<keyword evidence="9" id="KW-0732">Signal</keyword>
<dbReference type="GO" id="GO:0016740">
    <property type="term" value="F:transferase activity"/>
    <property type="evidence" value="ECO:0007669"/>
    <property type="project" value="UniProtKB-KW"/>
</dbReference>
<dbReference type="GO" id="GO:0008360">
    <property type="term" value="P:regulation of cell shape"/>
    <property type="evidence" value="ECO:0007669"/>
    <property type="project" value="UniProtKB-UniRule"/>
</dbReference>
<evidence type="ECO:0000256" key="7">
    <source>
        <dbReference type="PROSITE-ProRule" id="PRU01373"/>
    </source>
</evidence>
<dbReference type="GO" id="GO:0018104">
    <property type="term" value="P:peptidoglycan-protein cross-linking"/>
    <property type="evidence" value="ECO:0007669"/>
    <property type="project" value="TreeGrafter"/>
</dbReference>
<feature type="active site" description="Proton donor/acceptor" evidence="7">
    <location>
        <position position="158"/>
    </location>
</feature>
<dbReference type="GO" id="GO:0071555">
    <property type="term" value="P:cell wall organization"/>
    <property type="evidence" value="ECO:0007669"/>
    <property type="project" value="UniProtKB-UniRule"/>
</dbReference>
<protein>
    <submittedName>
        <fullName evidence="11">L,D-transpeptidase family protein</fullName>
    </submittedName>
</protein>
<keyword evidence="3" id="KW-0808">Transferase</keyword>
<comment type="similarity">
    <text evidence="2">Belongs to the YkuD family.</text>
</comment>
<evidence type="ECO:0000259" key="10">
    <source>
        <dbReference type="PROSITE" id="PS52029"/>
    </source>
</evidence>
<evidence type="ECO:0000256" key="6">
    <source>
        <dbReference type="ARBA" id="ARBA00023316"/>
    </source>
</evidence>
<dbReference type="PROSITE" id="PS52029">
    <property type="entry name" value="LD_TPASE"/>
    <property type="match status" value="1"/>
</dbReference>
<dbReference type="EMBL" id="JAGQFT010000072">
    <property type="protein sequence ID" value="MBR0562747.1"/>
    <property type="molecule type" value="Genomic_DNA"/>
</dbReference>
<dbReference type="Gene3D" id="2.40.440.10">
    <property type="entry name" value="L,D-transpeptidase catalytic domain-like"/>
    <property type="match status" value="1"/>
</dbReference>
<feature type="signal peptide" evidence="9">
    <location>
        <begin position="1"/>
        <end position="28"/>
    </location>
</feature>
<keyword evidence="6 7" id="KW-0961">Cell wall biogenesis/degradation</keyword>
<feature type="compositionally biased region" description="Basic residues" evidence="8">
    <location>
        <begin position="258"/>
        <end position="286"/>
    </location>
</feature>
<feature type="compositionally biased region" description="Gly residues" evidence="8">
    <location>
        <begin position="358"/>
        <end position="370"/>
    </location>
</feature>
<dbReference type="NCBIfam" id="NF004785">
    <property type="entry name" value="PRK06132.1-2"/>
    <property type="match status" value="1"/>
</dbReference>
<comment type="caution">
    <text evidence="11">The sequence shown here is derived from an EMBL/GenBank/DDBJ whole genome shotgun (WGS) entry which is preliminary data.</text>
</comment>
<evidence type="ECO:0000256" key="4">
    <source>
        <dbReference type="ARBA" id="ARBA00022960"/>
    </source>
</evidence>
<evidence type="ECO:0000313" key="11">
    <source>
        <dbReference type="EMBL" id="MBR0562747.1"/>
    </source>
</evidence>
<evidence type="ECO:0000256" key="1">
    <source>
        <dbReference type="ARBA" id="ARBA00004752"/>
    </source>
</evidence>
<organism evidence="11">
    <name type="scientific">Coralloluteibacterium stylophorae</name>
    <dbReference type="NCBI Taxonomy" id="1776034"/>
    <lineage>
        <taxon>Bacteria</taxon>
        <taxon>Pseudomonadati</taxon>
        <taxon>Pseudomonadota</taxon>
        <taxon>Gammaproteobacteria</taxon>
        <taxon>Lysobacterales</taxon>
        <taxon>Lysobacteraceae</taxon>
        <taxon>Coralloluteibacterium</taxon>
    </lineage>
</organism>
<evidence type="ECO:0000256" key="3">
    <source>
        <dbReference type="ARBA" id="ARBA00022679"/>
    </source>
</evidence>
<feature type="active site" description="Nucleophile" evidence="7">
    <location>
        <position position="171"/>
    </location>
</feature>
<dbReference type="InterPro" id="IPR050979">
    <property type="entry name" value="LD-transpeptidase"/>
</dbReference>
<feature type="region of interest" description="Disordered" evidence="8">
    <location>
        <begin position="233"/>
        <end position="370"/>
    </location>
</feature>
<keyword evidence="4 7" id="KW-0133">Cell shape</keyword>
<evidence type="ECO:0000256" key="8">
    <source>
        <dbReference type="SAM" id="MobiDB-lite"/>
    </source>
</evidence>
<dbReference type="SUPFAM" id="SSF141523">
    <property type="entry name" value="L,D-transpeptidase catalytic domain-like"/>
    <property type="match status" value="1"/>
</dbReference>
<proteinExistence type="inferred from homology"/>
<evidence type="ECO:0000256" key="5">
    <source>
        <dbReference type="ARBA" id="ARBA00022984"/>
    </source>
</evidence>
<dbReference type="PANTHER" id="PTHR30582:SF2">
    <property type="entry name" value="L,D-TRANSPEPTIDASE YCIB-RELATED"/>
    <property type="match status" value="1"/>
</dbReference>
<dbReference type="CDD" id="cd16913">
    <property type="entry name" value="YkuD_like"/>
    <property type="match status" value="1"/>
</dbReference>
<dbReference type="UniPathway" id="UPA00219"/>
<feature type="compositionally biased region" description="Basic and acidic residues" evidence="8">
    <location>
        <begin position="237"/>
        <end position="257"/>
    </location>
</feature>
<dbReference type="InterPro" id="IPR005490">
    <property type="entry name" value="LD_TPept_cat_dom"/>
</dbReference>
<dbReference type="GO" id="GO:0005576">
    <property type="term" value="C:extracellular region"/>
    <property type="evidence" value="ECO:0007669"/>
    <property type="project" value="TreeGrafter"/>
</dbReference>
<dbReference type="InterPro" id="IPR038063">
    <property type="entry name" value="Transpep_catalytic_dom"/>
</dbReference>
<comment type="pathway">
    <text evidence="1 7">Cell wall biogenesis; peptidoglycan biosynthesis.</text>
</comment>
<dbReference type="Pfam" id="PF03734">
    <property type="entry name" value="YkuD"/>
    <property type="match status" value="1"/>
</dbReference>
<evidence type="ECO:0000256" key="9">
    <source>
        <dbReference type="SAM" id="SignalP"/>
    </source>
</evidence>
<keyword evidence="5 7" id="KW-0573">Peptidoglycan synthesis</keyword>
<dbReference type="AlphaFoldDB" id="A0A8J8AXV4"/>
<feature type="compositionally biased region" description="Basic residues" evidence="8">
    <location>
        <begin position="314"/>
        <end position="325"/>
    </location>
</feature>